<evidence type="ECO:0000256" key="2">
    <source>
        <dbReference type="ARBA" id="ARBA00022676"/>
    </source>
</evidence>
<dbReference type="EMBL" id="CAJOAY010008601">
    <property type="protein sequence ID" value="CAF4189448.1"/>
    <property type="molecule type" value="Genomic_DNA"/>
</dbReference>
<keyword evidence="6" id="KW-0472">Membrane</keyword>
<dbReference type="SUPFAM" id="SSF53448">
    <property type="entry name" value="Nucleotide-diphospho-sugar transferases"/>
    <property type="match status" value="1"/>
</dbReference>
<comment type="subcellular location">
    <subcellularLocation>
        <location evidence="1">Membrane</location>
        <topology evidence="1">Multi-pass membrane protein</topology>
    </subcellularLocation>
</comment>
<dbReference type="OrthoDB" id="10000833at2759"/>
<evidence type="ECO:0000256" key="4">
    <source>
        <dbReference type="ARBA" id="ARBA00022692"/>
    </source>
</evidence>
<dbReference type="InterPro" id="IPR029044">
    <property type="entry name" value="Nucleotide-diphossugar_trans"/>
</dbReference>
<keyword evidence="3" id="KW-0808">Transferase</keyword>
<feature type="non-terminal residue" evidence="8">
    <location>
        <position position="201"/>
    </location>
</feature>
<dbReference type="Gene3D" id="3.90.550.10">
    <property type="entry name" value="Spore Coat Polysaccharide Biosynthesis Protein SpsA, Chain A"/>
    <property type="match status" value="1"/>
</dbReference>
<keyword evidence="5" id="KW-1133">Transmembrane helix</keyword>
<keyword evidence="4" id="KW-0812">Transmembrane</keyword>
<dbReference type="GO" id="GO:0016020">
    <property type="term" value="C:membrane"/>
    <property type="evidence" value="ECO:0007669"/>
    <property type="project" value="UniProtKB-SubCell"/>
</dbReference>
<evidence type="ECO:0000256" key="6">
    <source>
        <dbReference type="ARBA" id="ARBA00023136"/>
    </source>
</evidence>
<evidence type="ECO:0000313" key="9">
    <source>
        <dbReference type="EMBL" id="CAF4189448.1"/>
    </source>
</evidence>
<protein>
    <recommendedName>
        <fullName evidence="7">Glycosyltransferase 2-like domain-containing protein</fullName>
    </recommendedName>
</protein>
<dbReference type="PANTHER" id="PTHR43867">
    <property type="entry name" value="CELLULOSE SYNTHASE CATALYTIC SUBUNIT A [UDP-FORMING]"/>
    <property type="match status" value="1"/>
</dbReference>
<dbReference type="PANTHER" id="PTHR43867:SF2">
    <property type="entry name" value="CELLULOSE SYNTHASE CATALYTIC SUBUNIT A [UDP-FORMING]"/>
    <property type="match status" value="1"/>
</dbReference>
<evidence type="ECO:0000313" key="10">
    <source>
        <dbReference type="Proteomes" id="UP000663891"/>
    </source>
</evidence>
<proteinExistence type="predicted"/>
<dbReference type="GO" id="GO:0016757">
    <property type="term" value="F:glycosyltransferase activity"/>
    <property type="evidence" value="ECO:0007669"/>
    <property type="project" value="UniProtKB-KW"/>
</dbReference>
<evidence type="ECO:0000313" key="8">
    <source>
        <dbReference type="EMBL" id="CAF1515608.1"/>
    </source>
</evidence>
<name>A0A815UFU1_9BILA</name>
<feature type="domain" description="Glycosyltransferase 2-like" evidence="7">
    <location>
        <begin position="30"/>
        <end position="177"/>
    </location>
</feature>
<feature type="non-terminal residue" evidence="8">
    <location>
        <position position="1"/>
    </location>
</feature>
<dbReference type="EMBL" id="CAJNON010002709">
    <property type="protein sequence ID" value="CAF1515608.1"/>
    <property type="molecule type" value="Genomic_DNA"/>
</dbReference>
<sequence>EENKPHYYKAGNLNNGFAQVKRITGQLGDYVLVQDVDMLLHPNILLRTLPHFYEDDRVAYLQIGQNYYNLHSPDVLSQALIVQNRQLIHCDANNGSSTCIGSGMMIKSCVLEETNGFPLYSTTEDFNFSFVIHKLGYKSTYINEHLQYGVTPDSLTGTIEQFKRWESGNFQVVYQRFAELISFKQEKNRMTFFQRFVYFTF</sequence>
<evidence type="ECO:0000256" key="3">
    <source>
        <dbReference type="ARBA" id="ARBA00022679"/>
    </source>
</evidence>
<comment type="caution">
    <text evidence="8">The sequence shown here is derived from an EMBL/GenBank/DDBJ whole genome shotgun (WGS) entry which is preliminary data.</text>
</comment>
<dbReference type="InterPro" id="IPR050321">
    <property type="entry name" value="Glycosyltr_2/OpgH_subfam"/>
</dbReference>
<evidence type="ECO:0000259" key="7">
    <source>
        <dbReference type="Pfam" id="PF13632"/>
    </source>
</evidence>
<accession>A0A815UFU1</accession>
<organism evidence="8 10">
    <name type="scientific">Adineta steineri</name>
    <dbReference type="NCBI Taxonomy" id="433720"/>
    <lineage>
        <taxon>Eukaryota</taxon>
        <taxon>Metazoa</taxon>
        <taxon>Spiralia</taxon>
        <taxon>Gnathifera</taxon>
        <taxon>Rotifera</taxon>
        <taxon>Eurotatoria</taxon>
        <taxon>Bdelloidea</taxon>
        <taxon>Adinetida</taxon>
        <taxon>Adinetidae</taxon>
        <taxon>Adineta</taxon>
    </lineage>
</organism>
<dbReference type="Proteomes" id="UP000663881">
    <property type="component" value="Unassembled WGS sequence"/>
</dbReference>
<dbReference type="Pfam" id="PF13632">
    <property type="entry name" value="Glyco_trans_2_3"/>
    <property type="match status" value="1"/>
</dbReference>
<dbReference type="InterPro" id="IPR001173">
    <property type="entry name" value="Glyco_trans_2-like"/>
</dbReference>
<reference evidence="8" key="1">
    <citation type="submission" date="2021-02" db="EMBL/GenBank/DDBJ databases">
        <authorList>
            <person name="Nowell W R."/>
        </authorList>
    </citation>
    <scope>NUCLEOTIDE SEQUENCE</scope>
</reference>
<evidence type="ECO:0000256" key="5">
    <source>
        <dbReference type="ARBA" id="ARBA00022989"/>
    </source>
</evidence>
<evidence type="ECO:0000256" key="1">
    <source>
        <dbReference type="ARBA" id="ARBA00004141"/>
    </source>
</evidence>
<dbReference type="AlphaFoldDB" id="A0A815UFU1"/>
<gene>
    <name evidence="9" type="ORF">OKA104_LOCUS40350</name>
    <name evidence="8" type="ORF">VCS650_LOCUS43011</name>
</gene>
<keyword evidence="2" id="KW-0328">Glycosyltransferase</keyword>
<dbReference type="Proteomes" id="UP000663891">
    <property type="component" value="Unassembled WGS sequence"/>
</dbReference>